<keyword evidence="2" id="KW-1185">Reference proteome</keyword>
<dbReference type="EMBL" id="CM037619">
    <property type="protein sequence ID" value="KAH8007430.1"/>
    <property type="molecule type" value="Genomic_DNA"/>
</dbReference>
<reference evidence="1" key="1">
    <citation type="submission" date="2021-08" db="EMBL/GenBank/DDBJ databases">
        <title>The first chromosome-level gecko genome reveals the dynamic sex chromosomes of Neotropical dwarf geckos (Sphaerodactylidae: Sphaerodactylus).</title>
        <authorList>
            <person name="Pinto B.J."/>
            <person name="Keating S.E."/>
            <person name="Gamble T."/>
        </authorList>
    </citation>
    <scope>NUCLEOTIDE SEQUENCE</scope>
    <source>
        <strain evidence="1">TG3544</strain>
    </source>
</reference>
<accession>A0ACB8FPB3</accession>
<dbReference type="Proteomes" id="UP000827872">
    <property type="component" value="Linkage Group LG06"/>
</dbReference>
<organism evidence="1 2">
    <name type="scientific">Sphaerodactylus townsendi</name>
    <dbReference type="NCBI Taxonomy" id="933632"/>
    <lineage>
        <taxon>Eukaryota</taxon>
        <taxon>Metazoa</taxon>
        <taxon>Chordata</taxon>
        <taxon>Craniata</taxon>
        <taxon>Vertebrata</taxon>
        <taxon>Euteleostomi</taxon>
        <taxon>Lepidosauria</taxon>
        <taxon>Squamata</taxon>
        <taxon>Bifurcata</taxon>
        <taxon>Gekkota</taxon>
        <taxon>Sphaerodactylidae</taxon>
        <taxon>Sphaerodactylus</taxon>
    </lineage>
</organism>
<sequence length="132" mass="14648">MVMPIVEAVAQQIICAEAEVDMIETTYANGATNHALELDEKINDGEADDWKEKTKQENRYCNGTANTAHMVCQVEKEKNPAASEMGRKYRNQKDHMMCKVMCLCIAYSSTIGGLTTITGTSTNLIFAEQFNS</sequence>
<evidence type="ECO:0000313" key="2">
    <source>
        <dbReference type="Proteomes" id="UP000827872"/>
    </source>
</evidence>
<name>A0ACB8FPB3_9SAUR</name>
<evidence type="ECO:0000313" key="1">
    <source>
        <dbReference type="EMBL" id="KAH8007430.1"/>
    </source>
</evidence>
<comment type="caution">
    <text evidence="1">The sequence shown here is derived from an EMBL/GenBank/DDBJ whole genome shotgun (WGS) entry which is preliminary data.</text>
</comment>
<proteinExistence type="predicted"/>
<protein>
    <submittedName>
        <fullName evidence="1">Uncharacterized protein</fullName>
    </submittedName>
</protein>
<gene>
    <name evidence="1" type="ORF">K3G42_022109</name>
</gene>